<dbReference type="InterPro" id="IPR029044">
    <property type="entry name" value="Nucleotide-diphossugar_trans"/>
</dbReference>
<keyword evidence="2" id="KW-0328">Glycosyltransferase</keyword>
<dbReference type="RefSeq" id="WP_377906215.1">
    <property type="nucleotide sequence ID" value="NZ_JBHRZS010000007.1"/>
</dbReference>
<evidence type="ECO:0000259" key="1">
    <source>
        <dbReference type="Pfam" id="PF00535"/>
    </source>
</evidence>
<evidence type="ECO:0000313" key="2">
    <source>
        <dbReference type="EMBL" id="MFC3880866.1"/>
    </source>
</evidence>
<evidence type="ECO:0000313" key="3">
    <source>
        <dbReference type="Proteomes" id="UP001595805"/>
    </source>
</evidence>
<dbReference type="CDD" id="cd00761">
    <property type="entry name" value="Glyco_tranf_GTA_type"/>
    <property type="match status" value="1"/>
</dbReference>
<dbReference type="EMBL" id="JBHRZS010000007">
    <property type="protein sequence ID" value="MFC3880866.1"/>
    <property type="molecule type" value="Genomic_DNA"/>
</dbReference>
<protein>
    <submittedName>
        <fullName evidence="2">Glycosyltransferase family 2 protein</fullName>
        <ecNumber evidence="2">2.4.-.-</ecNumber>
    </submittedName>
</protein>
<dbReference type="SUPFAM" id="SSF53448">
    <property type="entry name" value="Nucleotide-diphospho-sugar transferases"/>
    <property type="match status" value="1"/>
</dbReference>
<proteinExistence type="predicted"/>
<dbReference type="EC" id="2.4.-.-" evidence="2"/>
<dbReference type="InterPro" id="IPR001173">
    <property type="entry name" value="Glyco_trans_2-like"/>
</dbReference>
<keyword evidence="3" id="KW-1185">Reference proteome</keyword>
<dbReference type="GO" id="GO:0016757">
    <property type="term" value="F:glycosyltransferase activity"/>
    <property type="evidence" value="ECO:0007669"/>
    <property type="project" value="UniProtKB-KW"/>
</dbReference>
<accession>A0ABV8AVA8</accession>
<dbReference type="Proteomes" id="UP001595805">
    <property type="component" value="Unassembled WGS sequence"/>
</dbReference>
<comment type="caution">
    <text evidence="2">The sequence shown here is derived from an EMBL/GenBank/DDBJ whole genome shotgun (WGS) entry which is preliminary data.</text>
</comment>
<keyword evidence="2" id="KW-0808">Transferase</keyword>
<feature type="domain" description="Glycosyltransferase 2-like" evidence="1">
    <location>
        <begin position="5"/>
        <end position="132"/>
    </location>
</feature>
<sequence>MTFISIIIPTYRDNERLGKCLDAIAEQVNHESQVEVIVANNDPESEMPDFGKFPISLTIVNESIAGSYAARNKGIEVAKGNFLLFTDSDCIPSKNWISKAQEIANDPQSDIIAGKVEVFSRTGSSYGKFDQVFAFPNEDYVQKEGFGVTANLLVSRKVIETTGGFKTGLLTGGDREFCHNASTHGFTLTYDKDMSVFHPARETWEEMSVKAKRFGGKIPQDSSKALVFLKLIGKFRIRTSDFSTVHRADISLIDRVKFLGIIARLRWVEAAESMRVFFGKAPGRL</sequence>
<name>A0ABV8AVA8_9BACT</name>
<reference evidence="3" key="1">
    <citation type="journal article" date="2019" name="Int. J. Syst. Evol. Microbiol.">
        <title>The Global Catalogue of Microorganisms (GCM) 10K type strain sequencing project: providing services to taxonomists for standard genome sequencing and annotation.</title>
        <authorList>
            <consortium name="The Broad Institute Genomics Platform"/>
            <consortium name="The Broad Institute Genome Sequencing Center for Infectious Disease"/>
            <person name="Wu L."/>
            <person name="Ma J."/>
        </authorList>
    </citation>
    <scope>NUCLEOTIDE SEQUENCE [LARGE SCALE GENOMIC DNA]</scope>
    <source>
        <strain evidence="3">CCUG 60523</strain>
    </source>
</reference>
<dbReference type="PANTHER" id="PTHR43685:SF2">
    <property type="entry name" value="GLYCOSYLTRANSFERASE 2-LIKE DOMAIN-CONTAINING PROTEIN"/>
    <property type="match status" value="1"/>
</dbReference>
<gene>
    <name evidence="2" type="ORF">ACFOSV_11790</name>
</gene>
<dbReference type="Pfam" id="PF00535">
    <property type="entry name" value="Glycos_transf_2"/>
    <property type="match status" value="1"/>
</dbReference>
<organism evidence="2 3">
    <name type="scientific">Algoriphagus namhaensis</name>
    <dbReference type="NCBI Taxonomy" id="915353"/>
    <lineage>
        <taxon>Bacteria</taxon>
        <taxon>Pseudomonadati</taxon>
        <taxon>Bacteroidota</taxon>
        <taxon>Cytophagia</taxon>
        <taxon>Cytophagales</taxon>
        <taxon>Cyclobacteriaceae</taxon>
        <taxon>Algoriphagus</taxon>
    </lineage>
</organism>
<dbReference type="PANTHER" id="PTHR43685">
    <property type="entry name" value="GLYCOSYLTRANSFERASE"/>
    <property type="match status" value="1"/>
</dbReference>
<dbReference type="InterPro" id="IPR050834">
    <property type="entry name" value="Glycosyltransf_2"/>
</dbReference>
<dbReference type="Gene3D" id="3.90.550.10">
    <property type="entry name" value="Spore Coat Polysaccharide Biosynthesis Protein SpsA, Chain A"/>
    <property type="match status" value="1"/>
</dbReference>